<sequence length="75" mass="7921">MSTAPDGPAAANGYDDFAEAYAAESNLVNAHRRVPGGGDQRTRPGPGRPRPVPRRARGHTLGASLCFLFFVLDAV</sequence>
<dbReference type="EMBL" id="JADQDF010000001">
    <property type="protein sequence ID" value="MBW0129632.1"/>
    <property type="molecule type" value="Genomic_DNA"/>
</dbReference>
<reference evidence="2 3" key="1">
    <citation type="submission" date="2020-11" db="EMBL/GenBank/DDBJ databases">
        <title>Pseudonocardia abyssalis sp. nov. and Pseudonocardia oceani sp. nov., description and phylogenomic analysis of two novel actinomycetes isolated from the deep Southern Ocean.</title>
        <authorList>
            <person name="Parra J."/>
        </authorList>
    </citation>
    <scope>NUCLEOTIDE SEQUENCE [LARGE SCALE GENOMIC DNA]</scope>
    <source>
        <strain evidence="3">KRD185</strain>
    </source>
</reference>
<feature type="region of interest" description="Disordered" evidence="1">
    <location>
        <begin position="28"/>
        <end position="57"/>
    </location>
</feature>
<dbReference type="Proteomes" id="UP000694300">
    <property type="component" value="Unassembled WGS sequence"/>
</dbReference>
<organism evidence="2 3">
    <name type="scientific">Pseudonocardia oceani</name>
    <dbReference type="NCBI Taxonomy" id="2792013"/>
    <lineage>
        <taxon>Bacteria</taxon>
        <taxon>Bacillati</taxon>
        <taxon>Actinomycetota</taxon>
        <taxon>Actinomycetes</taxon>
        <taxon>Pseudonocardiales</taxon>
        <taxon>Pseudonocardiaceae</taxon>
        <taxon>Pseudonocardia</taxon>
    </lineage>
</organism>
<name>A0ABS6UBN6_9PSEU</name>
<evidence type="ECO:0000313" key="2">
    <source>
        <dbReference type="EMBL" id="MBW0129632.1"/>
    </source>
</evidence>
<comment type="caution">
    <text evidence="2">The sequence shown here is derived from an EMBL/GenBank/DDBJ whole genome shotgun (WGS) entry which is preliminary data.</text>
</comment>
<proteinExistence type="predicted"/>
<protein>
    <submittedName>
        <fullName evidence="2">Uncharacterized protein</fullName>
    </submittedName>
</protein>
<dbReference type="RefSeq" id="WP_372451513.1">
    <property type="nucleotide sequence ID" value="NZ_JADQDF010000001.1"/>
</dbReference>
<accession>A0ABS6UBN6</accession>
<evidence type="ECO:0000256" key="1">
    <source>
        <dbReference type="SAM" id="MobiDB-lite"/>
    </source>
</evidence>
<keyword evidence="3" id="KW-1185">Reference proteome</keyword>
<gene>
    <name evidence="2" type="ORF">I4I82_18390</name>
</gene>
<evidence type="ECO:0000313" key="3">
    <source>
        <dbReference type="Proteomes" id="UP000694300"/>
    </source>
</evidence>